<dbReference type="GO" id="GO:0047184">
    <property type="term" value="F:1-acylglycerophosphocholine O-acyltransferase activity"/>
    <property type="evidence" value="ECO:0007669"/>
    <property type="project" value="UniProtKB-EC"/>
</dbReference>
<evidence type="ECO:0000256" key="12">
    <source>
        <dbReference type="ARBA" id="ARBA00023209"/>
    </source>
</evidence>
<keyword evidence="8" id="KW-0256">Endoplasmic reticulum</keyword>
<dbReference type="InterPro" id="IPR004299">
    <property type="entry name" value="MBOAT_fam"/>
</dbReference>
<evidence type="ECO:0000313" key="20">
    <source>
        <dbReference type="EMBL" id="CAD7094133.1"/>
    </source>
</evidence>
<feature type="transmembrane region" description="Helical" evidence="19">
    <location>
        <begin position="430"/>
        <end position="448"/>
    </location>
</feature>
<evidence type="ECO:0000256" key="9">
    <source>
        <dbReference type="ARBA" id="ARBA00022989"/>
    </source>
</evidence>
<evidence type="ECO:0000256" key="1">
    <source>
        <dbReference type="ARBA" id="ARBA00004141"/>
    </source>
</evidence>
<dbReference type="OrthoDB" id="5974730at2759"/>
<feature type="transmembrane region" description="Helical" evidence="19">
    <location>
        <begin position="45"/>
        <end position="61"/>
    </location>
</feature>
<proteinExistence type="inferred from homology"/>
<protein>
    <recommendedName>
        <fullName evidence="18">Lysophospholipid acyltransferase 5</fullName>
        <ecNumber evidence="16">2.3.1.23</ecNumber>
        <ecNumber evidence="17">2.3.1.n6</ecNumber>
    </recommendedName>
</protein>
<dbReference type="EC" id="2.3.1.n6" evidence="17"/>
<evidence type="ECO:0000313" key="21">
    <source>
        <dbReference type="Proteomes" id="UP000594454"/>
    </source>
</evidence>
<feature type="transmembrane region" description="Helical" evidence="19">
    <location>
        <begin position="67"/>
        <end position="85"/>
    </location>
</feature>
<evidence type="ECO:0000256" key="11">
    <source>
        <dbReference type="ARBA" id="ARBA00023136"/>
    </source>
</evidence>
<dbReference type="InParanoid" id="A0A7R8V8K5"/>
<dbReference type="Pfam" id="PF03062">
    <property type="entry name" value="MBOAT"/>
    <property type="match status" value="1"/>
</dbReference>
<evidence type="ECO:0000256" key="14">
    <source>
        <dbReference type="ARBA" id="ARBA00023315"/>
    </source>
</evidence>
<evidence type="ECO:0000256" key="13">
    <source>
        <dbReference type="ARBA" id="ARBA00023264"/>
    </source>
</evidence>
<dbReference type="OMA" id="NAWVSRY"/>
<keyword evidence="9 19" id="KW-1133">Transmembrane helix</keyword>
<keyword evidence="21" id="KW-1185">Reference proteome</keyword>
<keyword evidence="10" id="KW-0443">Lipid metabolism</keyword>
<dbReference type="GO" id="GO:0030258">
    <property type="term" value="P:lipid modification"/>
    <property type="evidence" value="ECO:0007669"/>
    <property type="project" value="TreeGrafter"/>
</dbReference>
<keyword evidence="12" id="KW-0594">Phospholipid biosynthesis</keyword>
<keyword evidence="6" id="KW-0808">Transferase</keyword>
<evidence type="ECO:0000256" key="16">
    <source>
        <dbReference type="ARBA" id="ARBA00026120"/>
    </source>
</evidence>
<name>A0A7R8V8K5_HERIL</name>
<evidence type="ECO:0000256" key="10">
    <source>
        <dbReference type="ARBA" id="ARBA00023098"/>
    </source>
</evidence>
<keyword evidence="14" id="KW-0012">Acyltransferase</keyword>
<keyword evidence="7 19" id="KW-0812">Transmembrane</keyword>
<evidence type="ECO:0000256" key="15">
    <source>
        <dbReference type="ARBA" id="ARBA00025707"/>
    </source>
</evidence>
<comment type="pathway">
    <text evidence="3">Lipid metabolism; phospholipid metabolism.</text>
</comment>
<evidence type="ECO:0000256" key="5">
    <source>
        <dbReference type="ARBA" id="ARBA00022516"/>
    </source>
</evidence>
<gene>
    <name evidence="20" type="ORF">HERILL_LOCUS16360</name>
</gene>
<evidence type="ECO:0000256" key="3">
    <source>
        <dbReference type="ARBA" id="ARBA00005074"/>
    </source>
</evidence>
<comment type="subcellular location">
    <subcellularLocation>
        <location evidence="2">Endoplasmic reticulum</location>
    </subcellularLocation>
    <subcellularLocation>
        <location evidence="1">Membrane</location>
        <topology evidence="1">Multi-pass membrane protein</topology>
    </subcellularLocation>
</comment>
<evidence type="ECO:0000256" key="6">
    <source>
        <dbReference type="ARBA" id="ARBA00022679"/>
    </source>
</evidence>
<keyword evidence="11 19" id="KW-0472">Membrane</keyword>
<evidence type="ECO:0000256" key="2">
    <source>
        <dbReference type="ARBA" id="ARBA00004240"/>
    </source>
</evidence>
<dbReference type="GO" id="GO:0071617">
    <property type="term" value="F:lysophospholipid acyltransferase activity"/>
    <property type="evidence" value="ECO:0007669"/>
    <property type="project" value="TreeGrafter"/>
</dbReference>
<dbReference type="EC" id="2.3.1.23" evidence="16"/>
<dbReference type="InterPro" id="IPR049941">
    <property type="entry name" value="LPLAT_7/PORCN-like"/>
</dbReference>
<keyword evidence="5" id="KW-0444">Lipid biosynthesis</keyword>
<keyword evidence="13" id="KW-1208">Phospholipid metabolism</keyword>
<evidence type="ECO:0000256" key="4">
    <source>
        <dbReference type="ARBA" id="ARBA00010323"/>
    </source>
</evidence>
<accession>A0A7R8V8K5</accession>
<feature type="transmembrane region" description="Helical" evidence="19">
    <location>
        <begin position="18"/>
        <end position="38"/>
    </location>
</feature>
<dbReference type="PANTHER" id="PTHR13906:SF14">
    <property type="entry name" value="LYSOPHOSPHOLIPID ACYLTRANSFERASE 5"/>
    <property type="match status" value="1"/>
</dbReference>
<dbReference type="GO" id="GO:0005783">
    <property type="term" value="C:endoplasmic reticulum"/>
    <property type="evidence" value="ECO:0007669"/>
    <property type="project" value="UniProtKB-SubCell"/>
</dbReference>
<evidence type="ECO:0000256" key="17">
    <source>
        <dbReference type="ARBA" id="ARBA00038923"/>
    </source>
</evidence>
<dbReference type="GO" id="GO:0006656">
    <property type="term" value="P:phosphatidylcholine biosynthetic process"/>
    <property type="evidence" value="ECO:0007669"/>
    <property type="project" value="TreeGrafter"/>
</dbReference>
<sequence length="475" mass="54778">MGFLIGSLAAAVGAPEPALRLLISILVGYPLALVYHNFMYKQSTTIRHIYFAISGFLLIVFNYGFDVYHSLIAILFTYVIANVLYAKPKHLVIINFIFHMAYLLLAYYFTESDEYDIIWTMPHCVLVLRLIGLGFSIADGLKKPESLSKDQKESALTRIPSLLEITAYTYFPACCLVGPQFPFRRYERFMNKEFERYKGHVRSGLTRFGLGIFYLAIRQIGAGFLPDEYFLEEEFQAYVWWHKYILLAIWGKLALYKYVSCWLLAEGAATCFGLSFVGIKEDGSEDWSACSNIKLEMFEKASKLGHYVLSFNVNTNHWVAENVYKRLKFLNNRTISYASALFFLALWHGFHTGYYMSFFMEYLTITFERQISNIYDGLANGPKGNLVKSTPSQVVIFILRQIYTLVGMGWCLVPFVFLSYDKWFSVYKTFNYIGFVLLVPWFLGHFIYNQFFRPPKKNVKSGGETRAPSSKVATD</sequence>
<evidence type="ECO:0000256" key="18">
    <source>
        <dbReference type="ARBA" id="ARBA00039721"/>
    </source>
</evidence>
<evidence type="ECO:0000256" key="8">
    <source>
        <dbReference type="ARBA" id="ARBA00022824"/>
    </source>
</evidence>
<feature type="transmembrane region" description="Helical" evidence="19">
    <location>
        <begin position="92"/>
        <end position="110"/>
    </location>
</feature>
<dbReference type="Proteomes" id="UP000594454">
    <property type="component" value="Chromosome 7"/>
</dbReference>
<reference evidence="20 21" key="1">
    <citation type="submission" date="2020-11" db="EMBL/GenBank/DDBJ databases">
        <authorList>
            <person name="Wallbank WR R."/>
            <person name="Pardo Diaz C."/>
            <person name="Kozak K."/>
            <person name="Martin S."/>
            <person name="Jiggins C."/>
            <person name="Moest M."/>
            <person name="Warren A I."/>
            <person name="Generalovic N T."/>
            <person name="Byers J.R.P. K."/>
            <person name="Montejo-Kovacevich G."/>
            <person name="Yen C E."/>
        </authorList>
    </citation>
    <scope>NUCLEOTIDE SEQUENCE [LARGE SCALE GENOMIC DNA]</scope>
</reference>
<dbReference type="AlphaFoldDB" id="A0A7R8V8K5"/>
<dbReference type="FunCoup" id="A0A7R8V8K5">
    <property type="interactions" value="300"/>
</dbReference>
<dbReference type="GO" id="GO:0016020">
    <property type="term" value="C:membrane"/>
    <property type="evidence" value="ECO:0007669"/>
    <property type="project" value="UniProtKB-SubCell"/>
</dbReference>
<feature type="transmembrane region" description="Helical" evidence="19">
    <location>
        <begin position="116"/>
        <end position="138"/>
    </location>
</feature>
<evidence type="ECO:0000256" key="19">
    <source>
        <dbReference type="SAM" id="Phobius"/>
    </source>
</evidence>
<evidence type="ECO:0000256" key="7">
    <source>
        <dbReference type="ARBA" id="ARBA00022692"/>
    </source>
</evidence>
<dbReference type="PANTHER" id="PTHR13906">
    <property type="entry name" value="PORCUPINE"/>
    <property type="match status" value="1"/>
</dbReference>
<feature type="transmembrane region" description="Helical" evidence="19">
    <location>
        <begin position="394"/>
        <end position="418"/>
    </location>
</feature>
<dbReference type="EMBL" id="LR899015">
    <property type="protein sequence ID" value="CAD7094133.1"/>
    <property type="molecule type" value="Genomic_DNA"/>
</dbReference>
<comment type="similarity">
    <text evidence="4">Belongs to the membrane-bound acyltransferase family.</text>
</comment>
<organism evidence="20 21">
    <name type="scientific">Hermetia illucens</name>
    <name type="common">Black soldier fly</name>
    <dbReference type="NCBI Taxonomy" id="343691"/>
    <lineage>
        <taxon>Eukaryota</taxon>
        <taxon>Metazoa</taxon>
        <taxon>Ecdysozoa</taxon>
        <taxon>Arthropoda</taxon>
        <taxon>Hexapoda</taxon>
        <taxon>Insecta</taxon>
        <taxon>Pterygota</taxon>
        <taxon>Neoptera</taxon>
        <taxon>Endopterygota</taxon>
        <taxon>Diptera</taxon>
        <taxon>Brachycera</taxon>
        <taxon>Stratiomyomorpha</taxon>
        <taxon>Stratiomyidae</taxon>
        <taxon>Hermetiinae</taxon>
        <taxon>Hermetia</taxon>
    </lineage>
</organism>
<comment type="pathway">
    <text evidence="15">Phospholipid metabolism.</text>
</comment>
<feature type="transmembrane region" description="Helical" evidence="19">
    <location>
        <begin position="335"/>
        <end position="356"/>
    </location>
</feature>